<proteinExistence type="predicted"/>
<dbReference type="Gene3D" id="3.50.30.30">
    <property type="match status" value="1"/>
</dbReference>
<evidence type="ECO:0000313" key="3">
    <source>
        <dbReference type="Proteomes" id="UP000001013"/>
    </source>
</evidence>
<dbReference type="InterPro" id="IPR045175">
    <property type="entry name" value="M28_fam"/>
</dbReference>
<feature type="domain" description="Peptidase M28" evidence="1">
    <location>
        <begin position="217"/>
        <end position="399"/>
    </location>
</feature>
<keyword evidence="3" id="KW-1185">Reference proteome</keyword>
<dbReference type="KEGG" id="pfu:PF0057"/>
<dbReference type="PATRIC" id="fig|186497.12.peg.61"/>
<dbReference type="CDD" id="cd05643">
    <property type="entry name" value="M28_like"/>
    <property type="match status" value="1"/>
</dbReference>
<organism evidence="2 3">
    <name type="scientific">Pyrococcus furiosus (strain ATCC 43587 / DSM 3638 / JCM 8422 / Vc1)</name>
    <dbReference type="NCBI Taxonomy" id="186497"/>
    <lineage>
        <taxon>Archaea</taxon>
        <taxon>Methanobacteriati</taxon>
        <taxon>Methanobacteriota</taxon>
        <taxon>Thermococci</taxon>
        <taxon>Thermococcales</taxon>
        <taxon>Thermococcaceae</taxon>
        <taxon>Pyrococcus</taxon>
    </lineage>
</organism>
<dbReference type="eggNOG" id="arCOG02959">
    <property type="taxonomic scope" value="Archaea"/>
</dbReference>
<protein>
    <recommendedName>
        <fullName evidence="1">Peptidase M28 domain-containing protein</fullName>
    </recommendedName>
</protein>
<evidence type="ECO:0000259" key="1">
    <source>
        <dbReference type="Pfam" id="PF04389"/>
    </source>
</evidence>
<evidence type="ECO:0000313" key="2">
    <source>
        <dbReference type="EMBL" id="AAL80181.1"/>
    </source>
</evidence>
<dbReference type="HOGENOM" id="CLU_035477_0_0_2"/>
<dbReference type="AlphaFoldDB" id="Q8U4M4"/>
<dbReference type="PANTHER" id="PTHR12147:SF26">
    <property type="entry name" value="PEPTIDASE M28 DOMAIN-CONTAINING PROTEIN"/>
    <property type="match status" value="1"/>
</dbReference>
<dbReference type="PhylomeDB" id="Q8U4M4"/>
<dbReference type="SUPFAM" id="SSF53187">
    <property type="entry name" value="Zn-dependent exopeptidases"/>
    <property type="match status" value="1"/>
</dbReference>
<dbReference type="InterPro" id="IPR007484">
    <property type="entry name" value="Peptidase_M28"/>
</dbReference>
<dbReference type="GeneID" id="1467886"/>
<dbReference type="Gene3D" id="3.40.630.10">
    <property type="entry name" value="Zn peptidases"/>
    <property type="match status" value="1"/>
</dbReference>
<dbReference type="STRING" id="186497.PF0057"/>
<reference evidence="2 3" key="1">
    <citation type="journal article" date="1999" name="Genetics">
        <title>Divergence of the hyperthermophilic archaea Pyrococcus furiosus and P. horikoshii inferred from complete genomic sequences.</title>
        <authorList>
            <person name="Maeder D.L."/>
            <person name="Weiss R.B."/>
            <person name="Dunn D.M."/>
            <person name="Cherry J.L."/>
            <person name="Gonzalez J.M."/>
            <person name="DiRuggiero J."/>
            <person name="Robb F.T."/>
        </authorList>
    </citation>
    <scope>NUCLEOTIDE SEQUENCE [LARGE SCALE GENOMIC DNA]</scope>
    <source>
        <strain evidence="3">ATCC 43587 / DSM 3638 / JCM 8422 / Vc1</strain>
    </source>
</reference>
<dbReference type="PaxDb" id="186497-PF0057"/>
<dbReference type="Proteomes" id="UP000001013">
    <property type="component" value="Chromosome"/>
</dbReference>
<sequence>MQFDAKNVFYNVVEISKFHRIQGSSGLVEAAKYIYDRVKELGLEVEFLADIYDGKTIHLTLPSPIAWDVVEGELEIGETKLTIKDSPLLVMAHSPSGEFEGEVVPILNEDDWEKAEGKIVLVGEKWRNAYERANEVGAKGFIAYRKGTGNAFPYIGLFLTKEDLKWAKIPAVAVPETIANEIISKAKKGGVKAKGRVVTEIKDREILPIVYAKVGEPPYLLFSAHICHPKPGANDNASGSAMLIEIARVLKDKYGRVGFAFLWIPEYHGTQAFIPRANLEEIYANINLDMVGGSEDRAKSTIMLVKTPLSRFSVISGVLEMYLEKFNSGGKTFSGNKLPLMKLRTYPYEMGSDHDIFNFFGVPGTMPITWPDKFYHTSADTPEKLSLESLEIIGKAVVSTADFLANGKKEEIERVARGYLMKYLGELSIERKLEVAELLAMNGLSRDSKFLGLSMGQEISEEGWVEWTRKGLVSVRFPQENNQRKGEEFERLVEDDRMTSCYISLGVPIVSEVLPEEKAWKALRDEYGKVNEEKVKRAIEILADLGVIKAR</sequence>
<dbReference type="GO" id="GO:0006508">
    <property type="term" value="P:proteolysis"/>
    <property type="evidence" value="ECO:0007669"/>
    <property type="project" value="InterPro"/>
</dbReference>
<dbReference type="OrthoDB" id="18376at2157"/>
<dbReference type="RefSeq" id="WP_011011169.1">
    <property type="nucleotide sequence ID" value="NC_003413.1"/>
</dbReference>
<gene>
    <name evidence="2" type="ordered locus">PF0057</name>
</gene>
<accession>Q8U4M4</accession>
<dbReference type="Pfam" id="PF04389">
    <property type="entry name" value="Peptidase_M28"/>
    <property type="match status" value="1"/>
</dbReference>
<dbReference type="EMBL" id="AE009950">
    <property type="protein sequence ID" value="AAL80181.1"/>
    <property type="molecule type" value="Genomic_DNA"/>
</dbReference>
<dbReference type="PANTHER" id="PTHR12147">
    <property type="entry name" value="METALLOPEPTIDASE M28 FAMILY MEMBER"/>
    <property type="match status" value="1"/>
</dbReference>
<dbReference type="GO" id="GO:0008235">
    <property type="term" value="F:metalloexopeptidase activity"/>
    <property type="evidence" value="ECO:0007669"/>
    <property type="project" value="InterPro"/>
</dbReference>
<name>Q8U4M4_PYRFU</name>